<evidence type="ECO:0000313" key="16">
    <source>
        <dbReference type="Proteomes" id="UP000230750"/>
    </source>
</evidence>
<feature type="domain" description="Fibronectin type-III" evidence="14">
    <location>
        <begin position="171"/>
        <end position="281"/>
    </location>
</feature>
<keyword evidence="9" id="KW-0325">Glycoprotein</keyword>
<comment type="catalytic activity">
    <reaction evidence="10">
        <text>O-phospho-L-tyrosyl-[protein] + H2O = L-tyrosyl-[protein] + phosphate</text>
        <dbReference type="Rhea" id="RHEA:10684"/>
        <dbReference type="Rhea" id="RHEA-COMP:10136"/>
        <dbReference type="Rhea" id="RHEA-COMP:20101"/>
        <dbReference type="ChEBI" id="CHEBI:15377"/>
        <dbReference type="ChEBI" id="CHEBI:43474"/>
        <dbReference type="ChEBI" id="CHEBI:46858"/>
        <dbReference type="ChEBI" id="CHEBI:61978"/>
        <dbReference type="EC" id="3.1.3.48"/>
    </reaction>
</comment>
<dbReference type="InterPro" id="IPR003961">
    <property type="entry name" value="FN3_dom"/>
</dbReference>
<dbReference type="GO" id="GO:0004725">
    <property type="term" value="F:protein tyrosine phosphatase activity"/>
    <property type="evidence" value="ECO:0007669"/>
    <property type="project" value="UniProtKB-EC"/>
</dbReference>
<dbReference type="SMART" id="SM00194">
    <property type="entry name" value="PTPc"/>
    <property type="match status" value="2"/>
</dbReference>
<dbReference type="PANTHER" id="PTHR19134:SF560">
    <property type="entry name" value="PROTEIN-TYROSINE-PHOSPHATASE"/>
    <property type="match status" value="1"/>
</dbReference>
<evidence type="ECO:0000256" key="5">
    <source>
        <dbReference type="ARBA" id="ARBA00022801"/>
    </source>
</evidence>
<keyword evidence="8" id="KW-0472">Membrane</keyword>
<evidence type="ECO:0000256" key="6">
    <source>
        <dbReference type="ARBA" id="ARBA00022912"/>
    </source>
</evidence>
<name>A0A2G8LQV1_STIJA</name>
<feature type="domain" description="Tyrosine-protein phosphatase" evidence="12">
    <location>
        <begin position="795"/>
        <end position="1032"/>
    </location>
</feature>
<dbReference type="InterPro" id="IPR013783">
    <property type="entry name" value="Ig-like_fold"/>
</dbReference>
<dbReference type="PANTHER" id="PTHR19134">
    <property type="entry name" value="RECEPTOR-TYPE TYROSINE-PROTEIN PHOSPHATASE"/>
    <property type="match status" value="1"/>
</dbReference>
<dbReference type="AlphaFoldDB" id="A0A2G8LQV1"/>
<keyword evidence="4" id="KW-0732">Signal</keyword>
<dbReference type="InterPro" id="IPR057598">
    <property type="entry name" value="Fn3_PTPRU"/>
</dbReference>
<dbReference type="InterPro" id="IPR029021">
    <property type="entry name" value="Prot-tyrosine_phosphatase-like"/>
</dbReference>
<dbReference type="Gene3D" id="3.90.190.10">
    <property type="entry name" value="Protein tyrosine phosphatase superfamily"/>
    <property type="match status" value="3"/>
</dbReference>
<keyword evidence="15" id="KW-0675">Receptor</keyword>
<evidence type="ECO:0000259" key="14">
    <source>
        <dbReference type="PROSITE" id="PS50853"/>
    </source>
</evidence>
<keyword evidence="3" id="KW-0812">Transmembrane</keyword>
<evidence type="ECO:0000256" key="1">
    <source>
        <dbReference type="ARBA" id="ARBA00004479"/>
    </source>
</evidence>
<dbReference type="GO" id="GO:0016020">
    <property type="term" value="C:membrane"/>
    <property type="evidence" value="ECO:0007669"/>
    <property type="project" value="UniProtKB-SubCell"/>
</dbReference>
<dbReference type="SMART" id="SM00404">
    <property type="entry name" value="PTPc_motif"/>
    <property type="match status" value="2"/>
</dbReference>
<dbReference type="STRING" id="307972.A0A2G8LQV1"/>
<protein>
    <recommendedName>
        <fullName evidence="2">protein-tyrosine-phosphatase</fullName>
        <ecNumber evidence="2">3.1.3.48</ecNumber>
    </recommendedName>
</protein>
<evidence type="ECO:0000256" key="2">
    <source>
        <dbReference type="ARBA" id="ARBA00013064"/>
    </source>
</evidence>
<evidence type="ECO:0000259" key="12">
    <source>
        <dbReference type="PROSITE" id="PS50055"/>
    </source>
</evidence>
<dbReference type="InterPro" id="IPR000242">
    <property type="entry name" value="PTP_cat"/>
</dbReference>
<evidence type="ECO:0000256" key="4">
    <source>
        <dbReference type="ARBA" id="ARBA00022729"/>
    </source>
</evidence>
<dbReference type="InterPro" id="IPR036116">
    <property type="entry name" value="FN3_sf"/>
</dbReference>
<evidence type="ECO:0000256" key="8">
    <source>
        <dbReference type="ARBA" id="ARBA00023136"/>
    </source>
</evidence>
<dbReference type="InterPro" id="IPR016130">
    <property type="entry name" value="Tyr_Pase_AS"/>
</dbReference>
<comment type="subcellular location">
    <subcellularLocation>
        <location evidence="1">Membrane</location>
        <topology evidence="1">Single-pass type I membrane protein</topology>
    </subcellularLocation>
</comment>
<dbReference type="Gene3D" id="2.60.40.10">
    <property type="entry name" value="Immunoglobulins"/>
    <property type="match status" value="3"/>
</dbReference>
<dbReference type="Pfam" id="PF00041">
    <property type="entry name" value="fn3"/>
    <property type="match status" value="2"/>
</dbReference>
<evidence type="ECO:0000259" key="13">
    <source>
        <dbReference type="PROSITE" id="PS50056"/>
    </source>
</evidence>
<evidence type="ECO:0000256" key="7">
    <source>
        <dbReference type="ARBA" id="ARBA00022989"/>
    </source>
</evidence>
<evidence type="ECO:0000256" key="3">
    <source>
        <dbReference type="ARBA" id="ARBA00022692"/>
    </source>
</evidence>
<evidence type="ECO:0000256" key="9">
    <source>
        <dbReference type="ARBA" id="ARBA00023180"/>
    </source>
</evidence>
<dbReference type="Proteomes" id="UP000230750">
    <property type="component" value="Unassembled WGS sequence"/>
</dbReference>
<keyword evidence="7" id="KW-1133">Transmembrane helix</keyword>
<reference evidence="15 16" key="1">
    <citation type="journal article" date="2017" name="PLoS Biol.">
        <title>The sea cucumber genome provides insights into morphological evolution and visceral regeneration.</title>
        <authorList>
            <person name="Zhang X."/>
            <person name="Sun L."/>
            <person name="Yuan J."/>
            <person name="Sun Y."/>
            <person name="Gao Y."/>
            <person name="Zhang L."/>
            <person name="Li S."/>
            <person name="Dai H."/>
            <person name="Hamel J.F."/>
            <person name="Liu C."/>
            <person name="Yu Y."/>
            <person name="Liu S."/>
            <person name="Lin W."/>
            <person name="Guo K."/>
            <person name="Jin S."/>
            <person name="Xu P."/>
            <person name="Storey K.B."/>
            <person name="Huan P."/>
            <person name="Zhang T."/>
            <person name="Zhou Y."/>
            <person name="Zhang J."/>
            <person name="Lin C."/>
            <person name="Li X."/>
            <person name="Xing L."/>
            <person name="Huo D."/>
            <person name="Sun M."/>
            <person name="Wang L."/>
            <person name="Mercier A."/>
            <person name="Li F."/>
            <person name="Yang H."/>
            <person name="Xiang J."/>
        </authorList>
    </citation>
    <scope>NUCLEOTIDE SEQUENCE [LARGE SCALE GENOMIC DNA]</scope>
    <source>
        <strain evidence="15">Shaxun</strain>
        <tissue evidence="15">Muscle</tissue>
    </source>
</reference>
<dbReference type="PROSITE" id="PS50055">
    <property type="entry name" value="TYR_PHOSPHATASE_PTP"/>
    <property type="match status" value="2"/>
</dbReference>
<feature type="region of interest" description="Disordered" evidence="11">
    <location>
        <begin position="468"/>
        <end position="488"/>
    </location>
</feature>
<feature type="domain" description="Fibronectin type-III" evidence="14">
    <location>
        <begin position="68"/>
        <end position="167"/>
    </location>
</feature>
<accession>A0A2G8LQV1</accession>
<dbReference type="PROSITE" id="PS00383">
    <property type="entry name" value="TYR_PHOSPHATASE_1"/>
    <property type="match status" value="1"/>
</dbReference>
<comment type="caution">
    <text evidence="15">The sequence shown here is derived from an EMBL/GenBank/DDBJ whole genome shotgun (WGS) entry which is preliminary data.</text>
</comment>
<dbReference type="EMBL" id="MRZV01000009">
    <property type="protein sequence ID" value="PIK62604.1"/>
    <property type="molecule type" value="Genomic_DNA"/>
</dbReference>
<feature type="domain" description="Tyrosine specific protein phosphatases" evidence="13">
    <location>
        <begin position="948"/>
        <end position="1023"/>
    </location>
</feature>
<feature type="domain" description="Tyrosine-protein phosphatase" evidence="12">
    <location>
        <begin position="512"/>
        <end position="787"/>
    </location>
</feature>
<dbReference type="CDD" id="cd00047">
    <property type="entry name" value="PTPc"/>
    <property type="match status" value="2"/>
</dbReference>
<feature type="domain" description="Fibronectin type-III" evidence="14">
    <location>
        <begin position="1"/>
        <end position="40"/>
    </location>
</feature>
<dbReference type="InterPro" id="IPR003595">
    <property type="entry name" value="Tyr_Pase_cat"/>
</dbReference>
<proteinExistence type="predicted"/>
<dbReference type="PRINTS" id="PR00700">
    <property type="entry name" value="PRTYPHPHTASE"/>
</dbReference>
<dbReference type="CDD" id="cd00063">
    <property type="entry name" value="FN3"/>
    <property type="match status" value="3"/>
</dbReference>
<dbReference type="EC" id="3.1.3.48" evidence="2"/>
<feature type="compositionally biased region" description="Basic and acidic residues" evidence="11">
    <location>
        <begin position="430"/>
        <end position="439"/>
    </location>
</feature>
<dbReference type="PROSITE" id="PS50853">
    <property type="entry name" value="FN3"/>
    <property type="match status" value="3"/>
</dbReference>
<dbReference type="SUPFAM" id="SSF49265">
    <property type="entry name" value="Fibronectin type III"/>
    <property type="match status" value="2"/>
</dbReference>
<dbReference type="FunFam" id="3.90.190.10:FF:000102">
    <property type="entry name" value="Receptor-type tyrosine-protein phosphatase"/>
    <property type="match status" value="1"/>
</dbReference>
<dbReference type="Pfam" id="PF00102">
    <property type="entry name" value="Y_phosphatase"/>
    <property type="match status" value="2"/>
</dbReference>
<organism evidence="15 16">
    <name type="scientific">Stichopus japonicus</name>
    <name type="common">Sea cucumber</name>
    <dbReference type="NCBI Taxonomy" id="307972"/>
    <lineage>
        <taxon>Eukaryota</taxon>
        <taxon>Metazoa</taxon>
        <taxon>Echinodermata</taxon>
        <taxon>Eleutherozoa</taxon>
        <taxon>Echinozoa</taxon>
        <taxon>Holothuroidea</taxon>
        <taxon>Aspidochirotacea</taxon>
        <taxon>Aspidochirotida</taxon>
        <taxon>Stichopodidae</taxon>
        <taxon>Apostichopus</taxon>
    </lineage>
</organism>
<keyword evidence="6" id="KW-0904">Protein phosphatase</keyword>
<evidence type="ECO:0000256" key="11">
    <source>
        <dbReference type="SAM" id="MobiDB-lite"/>
    </source>
</evidence>
<dbReference type="Pfam" id="PF23144">
    <property type="entry name" value="Fn3_PTPRU"/>
    <property type="match status" value="1"/>
</dbReference>
<feature type="region of interest" description="Disordered" evidence="11">
    <location>
        <begin position="430"/>
        <end position="450"/>
    </location>
</feature>
<keyword evidence="5" id="KW-0378">Hydrolase</keyword>
<feature type="domain" description="Tyrosine specific protein phosphatases" evidence="13">
    <location>
        <begin position="729"/>
        <end position="778"/>
    </location>
</feature>
<dbReference type="OrthoDB" id="10253954at2759"/>
<evidence type="ECO:0000256" key="10">
    <source>
        <dbReference type="ARBA" id="ARBA00051722"/>
    </source>
</evidence>
<keyword evidence="16" id="KW-1185">Reference proteome</keyword>
<dbReference type="InterPro" id="IPR000387">
    <property type="entry name" value="Tyr_Pase_dom"/>
</dbReference>
<evidence type="ECO:0000313" key="15">
    <source>
        <dbReference type="EMBL" id="PIK62604.1"/>
    </source>
</evidence>
<dbReference type="SUPFAM" id="SSF52799">
    <property type="entry name" value="(Phosphotyrosine protein) phosphatases II"/>
    <property type="match status" value="2"/>
</dbReference>
<dbReference type="PROSITE" id="PS50056">
    <property type="entry name" value="TYR_PHOSPHATASE_2"/>
    <property type="match status" value="2"/>
</dbReference>
<dbReference type="SMART" id="SM00060">
    <property type="entry name" value="FN3"/>
    <property type="match status" value="3"/>
</dbReference>
<sequence length="1045" mass="116584">MSTVVTNLVPYTSYSFSARAFTEIGAGPFSEPLTTTTLEDEEQVEVFFSQFCADVNFTMFKAMICSSSIGGPAYSPFGNLSSIQVKWTPPRPPHGMIIQYDICYQPVDESQNETILEWNLSQSSTEELTYLITDLAPNSNYSVKVRAYTSVGSGVWSLPLHRITAEGVPGPPSNLRVEEGGLTHVTILWDVPRKPQGNIGSYKIEYRAVYRPYESSPCGRNCEPLPEITIDDIKLMNSHQLNGLDPSTIYEIKVRASTSAGYGEPAVINATTQVFTDLQPANVDNIDPEREGSTAVISLPPLEQTYATGYLVRVKLAPAKRRRAADEFESFADNSVDYIAAELVKSEETTVFTVGDNKTYGRFHNAPLMGNKSYELYILTVSSVNGTMATVSGPAIILVAIKGKALRDGESPRQYLERIAPKGKSIKRWRESKAGERVPEQNGAKNGKFDDINLEMSASASLDNLANSSAREALPSEKPSKKKSVKKSQKAINLADLAAYVKTKKSSRKDTLAQEYEMLTDGQLFSCDVASKPENKTKNRYGNIIPYDHSRVVLATINNDPHSDYISASYIDGYKSPRKYIACHGPNKASVKDFWRMVWQENCGIIVMLTNVSEGGKRKCEKYWPDDHLKYGHLKVDCTSSVVYTSYTISTFSLSQVDDVDQKIKTVTHYHFTAWPDMKVPEFAGPILDLLHMVRDKQAEWVARASWSTAVTIECVVILLVVLLFCVISAGVGRTGTFITLDAMLDMAAAENKINVPQFVNQMRKNRIKMVQVVEQYQFIYDALVEYFVIGVTAIPVDELSTKVSELKSINGDTGKSHLQKQYETLELVTITPPAEKFTGGNTAENKCKNRFQHILPVDTYRPYLMTDVGDRGNNYINASFLSMSQYWPDSDPITCGPFTISVLSCKDQGHVRIRQLHVTNASQTLEEAKSVSHLQCLEWPEETESPKKVLLVTKILNQLLQNQPDGPLVVHCIDGVGRTGMFCGLLSAMEQINKEKVVDVFQLVNKMRSCQPSILQNFEQYQFIYEALLAHLDDDDNIYENYVG</sequence>
<dbReference type="InterPro" id="IPR050348">
    <property type="entry name" value="Protein-Tyr_Phosphatase"/>
</dbReference>
<gene>
    <name evidence="15" type="ORF">BSL78_00500</name>
</gene>